<name>A0ABT7NDD9_9BURK</name>
<protein>
    <submittedName>
        <fullName evidence="2">Glutamine amidotransferase</fullName>
    </submittedName>
</protein>
<dbReference type="SUPFAM" id="SSF52317">
    <property type="entry name" value="Class I glutamine amidotransferase-like"/>
    <property type="match status" value="1"/>
</dbReference>
<organism evidence="2 3">
    <name type="scientific">Variovorax dokdonensis</name>
    <dbReference type="NCBI Taxonomy" id="344883"/>
    <lineage>
        <taxon>Bacteria</taxon>
        <taxon>Pseudomonadati</taxon>
        <taxon>Pseudomonadota</taxon>
        <taxon>Betaproteobacteria</taxon>
        <taxon>Burkholderiales</taxon>
        <taxon>Comamonadaceae</taxon>
        <taxon>Variovorax</taxon>
    </lineage>
</organism>
<dbReference type="NCBIfam" id="NF006562">
    <property type="entry name" value="PRK09065.1"/>
    <property type="match status" value="1"/>
</dbReference>
<proteinExistence type="predicted"/>
<keyword evidence="2" id="KW-0315">Glutamine amidotransferase</keyword>
<dbReference type="CDD" id="cd01741">
    <property type="entry name" value="GATase1_1"/>
    <property type="match status" value="1"/>
</dbReference>
<keyword evidence="3" id="KW-1185">Reference proteome</keyword>
<dbReference type="PANTHER" id="PTHR42695:SF5">
    <property type="entry name" value="GLUTAMINE AMIDOTRANSFERASE YLR126C-RELATED"/>
    <property type="match status" value="1"/>
</dbReference>
<evidence type="ECO:0000259" key="1">
    <source>
        <dbReference type="Pfam" id="PF00117"/>
    </source>
</evidence>
<feature type="domain" description="Glutamine amidotransferase" evidence="1">
    <location>
        <begin position="85"/>
        <end position="221"/>
    </location>
</feature>
<reference evidence="2" key="1">
    <citation type="submission" date="2023-06" db="EMBL/GenBank/DDBJ databases">
        <authorList>
            <person name="Jiang Y."/>
            <person name="Liu Q."/>
        </authorList>
    </citation>
    <scope>NUCLEOTIDE SEQUENCE</scope>
    <source>
        <strain evidence="2">CGMCC 1.12089</strain>
    </source>
</reference>
<accession>A0ABT7NDD9</accession>
<comment type="caution">
    <text evidence="2">The sequence shown here is derived from an EMBL/GenBank/DDBJ whole genome shotgun (WGS) entry which is preliminary data.</text>
</comment>
<dbReference type="InterPro" id="IPR017926">
    <property type="entry name" value="GATASE"/>
</dbReference>
<sequence>MVQASATQIPPDSTAGAVSARTFLIVKAGATFDELREERGDFEDWFKAGLQSGLAGQPNASTDKSAGVPIQVLDPRTTSDWPSPDHVAGVVLTGSHSMVTDREPWSERTGQWVAELVRAKVPVLGICYGHQLLADALGGEAGNHPVGMELGTVEVETHAQAAHDPLFAELPSRFDAHVVHRQSALRLPPEAVTLASNAFEPHHAFRIGPNAWGLQFHPEFDEAAMRGYVDRIAATRNDSQEASEATHVRVGPTPHAAGLLPRFAQIVAQAERERAAPRKDLA</sequence>
<dbReference type="Pfam" id="PF00117">
    <property type="entry name" value="GATase"/>
    <property type="match status" value="1"/>
</dbReference>
<dbReference type="Proteomes" id="UP001174908">
    <property type="component" value="Unassembled WGS sequence"/>
</dbReference>
<dbReference type="InterPro" id="IPR044992">
    <property type="entry name" value="ChyE-like"/>
</dbReference>
<evidence type="ECO:0000313" key="3">
    <source>
        <dbReference type="Proteomes" id="UP001174908"/>
    </source>
</evidence>
<dbReference type="Gene3D" id="3.40.50.880">
    <property type="match status" value="1"/>
</dbReference>
<dbReference type="RefSeq" id="WP_286661061.1">
    <property type="nucleotide sequence ID" value="NZ_JASZYV010000003.1"/>
</dbReference>
<evidence type="ECO:0000313" key="2">
    <source>
        <dbReference type="EMBL" id="MDM0045958.1"/>
    </source>
</evidence>
<dbReference type="PANTHER" id="PTHR42695">
    <property type="entry name" value="GLUTAMINE AMIDOTRANSFERASE YLR126C-RELATED"/>
    <property type="match status" value="1"/>
</dbReference>
<dbReference type="EMBL" id="JASZYV010000003">
    <property type="protein sequence ID" value="MDM0045958.1"/>
    <property type="molecule type" value="Genomic_DNA"/>
</dbReference>
<gene>
    <name evidence="2" type="ORF">QTH91_15830</name>
</gene>
<dbReference type="InterPro" id="IPR029062">
    <property type="entry name" value="Class_I_gatase-like"/>
</dbReference>
<dbReference type="PROSITE" id="PS51273">
    <property type="entry name" value="GATASE_TYPE_1"/>
    <property type="match status" value="1"/>
</dbReference>